<dbReference type="NCBIfam" id="TIGR02684">
    <property type="entry name" value="dnstrm_HI1420"/>
    <property type="match status" value="1"/>
</dbReference>
<dbReference type="SUPFAM" id="SSF47413">
    <property type="entry name" value="lambda repressor-like DNA-binding domains"/>
    <property type="match status" value="1"/>
</dbReference>
<protein>
    <submittedName>
        <fullName evidence="1">Addiction module antidote protein</fullName>
    </submittedName>
</protein>
<sequence>MALDTNPFDPAEYLEDKEALAAYLTEAFQTGDAAFISDSLGVVARAIGMSAIGRKTGLSRESLYRSLSPEGNPEFSTVLKVLEALGMEIKAVPAKEKHNEAA</sequence>
<dbReference type="PANTHER" id="PTHR40275">
    <property type="entry name" value="SSL7038 PROTEIN"/>
    <property type="match status" value="1"/>
</dbReference>
<keyword evidence="2" id="KW-1185">Reference proteome</keyword>
<accession>A0ABW9YWW5</accession>
<dbReference type="Proteomes" id="UP000818323">
    <property type="component" value="Unassembled WGS sequence"/>
</dbReference>
<comment type="caution">
    <text evidence="1">The sequence shown here is derived from an EMBL/GenBank/DDBJ whole genome shotgun (WGS) entry which is preliminary data.</text>
</comment>
<gene>
    <name evidence="1" type="ORF">GR303_08175</name>
</gene>
<dbReference type="InterPro" id="IPR010982">
    <property type="entry name" value="Lambda_DNA-bd_dom_sf"/>
</dbReference>
<dbReference type="PANTHER" id="PTHR40275:SF1">
    <property type="entry name" value="SSL7038 PROTEIN"/>
    <property type="match status" value="1"/>
</dbReference>
<evidence type="ECO:0000313" key="1">
    <source>
        <dbReference type="EMBL" id="NBJ24332.1"/>
    </source>
</evidence>
<evidence type="ECO:0000313" key="2">
    <source>
        <dbReference type="Proteomes" id="UP000818323"/>
    </source>
</evidence>
<dbReference type="Pfam" id="PF21716">
    <property type="entry name" value="dnstrm_HI1420"/>
    <property type="match status" value="1"/>
</dbReference>
<dbReference type="InterPro" id="IPR014057">
    <property type="entry name" value="HI1420"/>
</dbReference>
<proteinExistence type="predicted"/>
<dbReference type="EMBL" id="JAAAXJ010000003">
    <property type="protein sequence ID" value="NBJ24332.1"/>
    <property type="molecule type" value="Genomic_DNA"/>
</dbReference>
<name>A0ABW9YWW5_9HYPH</name>
<reference evidence="1 2" key="1">
    <citation type="submission" date="2020-01" db="EMBL/GenBank/DDBJ databases">
        <title>Microvirga sp. nov., an arsenate reduction bacterium isolated from Tibet hotspring sediments.</title>
        <authorList>
            <person name="Yuan C.-G."/>
        </authorList>
    </citation>
    <scope>NUCLEOTIDE SEQUENCE [LARGE SCALE GENOMIC DNA]</scope>
    <source>
        <strain evidence="1 2">SYSU G3D203</strain>
    </source>
</reference>
<organism evidence="1 2">
    <name type="scientific">Microvirga arsenatis</name>
    <dbReference type="NCBI Taxonomy" id="2692265"/>
    <lineage>
        <taxon>Bacteria</taxon>
        <taxon>Pseudomonadati</taxon>
        <taxon>Pseudomonadota</taxon>
        <taxon>Alphaproteobacteria</taxon>
        <taxon>Hyphomicrobiales</taxon>
        <taxon>Methylobacteriaceae</taxon>
        <taxon>Microvirga</taxon>
    </lineage>
</organism>